<feature type="region of interest" description="Disordered" evidence="2">
    <location>
        <begin position="551"/>
        <end position="577"/>
    </location>
</feature>
<evidence type="ECO:0000313" key="5">
    <source>
        <dbReference type="Proteomes" id="UP000316270"/>
    </source>
</evidence>
<protein>
    <recommendedName>
        <fullName evidence="3">NFACT RNA-binding domain-containing protein</fullName>
    </recommendedName>
</protein>
<name>A0A517LC58_9PEZI</name>
<gene>
    <name evidence="4" type="ORF">FKW77_002607</name>
</gene>
<dbReference type="GO" id="GO:0006260">
    <property type="term" value="P:DNA replication"/>
    <property type="evidence" value="ECO:0007669"/>
    <property type="project" value="InterPro"/>
</dbReference>
<dbReference type="Pfam" id="PF05670">
    <property type="entry name" value="NFACT-R_1"/>
    <property type="match status" value="1"/>
</dbReference>
<feature type="compositionally biased region" description="Low complexity" evidence="2">
    <location>
        <begin position="198"/>
        <end position="224"/>
    </location>
</feature>
<evidence type="ECO:0000313" key="4">
    <source>
        <dbReference type="EMBL" id="QDS73192.1"/>
    </source>
</evidence>
<evidence type="ECO:0000259" key="3">
    <source>
        <dbReference type="Pfam" id="PF05670"/>
    </source>
</evidence>
<keyword evidence="5" id="KW-1185">Reference proteome</keyword>
<evidence type="ECO:0000256" key="1">
    <source>
        <dbReference type="ARBA" id="ARBA00008998"/>
    </source>
</evidence>
<dbReference type="Proteomes" id="UP000316270">
    <property type="component" value="Chromosome 9"/>
</dbReference>
<dbReference type="EMBL" id="CP042193">
    <property type="protein sequence ID" value="QDS73192.1"/>
    <property type="molecule type" value="Genomic_DNA"/>
</dbReference>
<feature type="compositionally biased region" description="Basic and acidic residues" evidence="2">
    <location>
        <begin position="347"/>
        <end position="356"/>
    </location>
</feature>
<dbReference type="InterPro" id="IPR019038">
    <property type="entry name" value="POLD3"/>
</dbReference>
<dbReference type="InterPro" id="IPR008532">
    <property type="entry name" value="NFACT_RNA-bd"/>
</dbReference>
<dbReference type="AlphaFoldDB" id="A0A517LC58"/>
<evidence type="ECO:0000256" key="2">
    <source>
        <dbReference type="SAM" id="MobiDB-lite"/>
    </source>
</evidence>
<feature type="compositionally biased region" description="Basic residues" evidence="2">
    <location>
        <begin position="363"/>
        <end position="373"/>
    </location>
</feature>
<feature type="domain" description="NFACT RNA-binding" evidence="3">
    <location>
        <begin position="437"/>
        <end position="510"/>
    </location>
</feature>
<feature type="region of interest" description="Disordered" evidence="2">
    <location>
        <begin position="393"/>
        <end position="425"/>
    </location>
</feature>
<dbReference type="InterPro" id="IPR041913">
    <property type="entry name" value="POLD3_sf"/>
</dbReference>
<feature type="compositionally biased region" description="Basic and acidic residues" evidence="2">
    <location>
        <begin position="296"/>
        <end position="320"/>
    </location>
</feature>
<reference evidence="4 5" key="1">
    <citation type="submission" date="2019-07" db="EMBL/GenBank/DDBJ databases">
        <title>Finished genome of Venturia effusa.</title>
        <authorList>
            <person name="Young C.A."/>
            <person name="Cox M.P."/>
            <person name="Ganley A.R.D."/>
            <person name="David W.J."/>
        </authorList>
    </citation>
    <scope>NUCLEOTIDE SEQUENCE [LARGE SCALE GENOMIC DNA]</scope>
    <source>
        <strain evidence="5">albino</strain>
    </source>
</reference>
<dbReference type="Gene3D" id="3.90.1030.20">
    <property type="entry name" value="DNA polymerase delta, p66 (Cdc27) subunit, wHTH domain"/>
    <property type="match status" value="1"/>
</dbReference>
<dbReference type="Pfam" id="PF09507">
    <property type="entry name" value="CDC27"/>
    <property type="match status" value="1"/>
</dbReference>
<accession>A0A517LC58</accession>
<feature type="region of interest" description="Disordered" evidence="2">
    <location>
        <begin position="172"/>
        <end position="373"/>
    </location>
</feature>
<organism evidence="4 5">
    <name type="scientific">Venturia effusa</name>
    <dbReference type="NCBI Taxonomy" id="50376"/>
    <lineage>
        <taxon>Eukaryota</taxon>
        <taxon>Fungi</taxon>
        <taxon>Dikarya</taxon>
        <taxon>Ascomycota</taxon>
        <taxon>Pezizomycotina</taxon>
        <taxon>Dothideomycetes</taxon>
        <taxon>Pleosporomycetidae</taxon>
        <taxon>Venturiales</taxon>
        <taxon>Venturiaceae</taxon>
        <taxon>Venturia</taxon>
    </lineage>
</organism>
<comment type="similarity">
    <text evidence="1">Belongs to the CCDC25 family.</text>
</comment>
<feature type="compositionally biased region" description="Acidic residues" evidence="2">
    <location>
        <begin position="280"/>
        <end position="295"/>
    </location>
</feature>
<dbReference type="PANTHER" id="PTHR13049">
    <property type="entry name" value="DUF814-RELATED"/>
    <property type="match status" value="1"/>
</dbReference>
<dbReference type="PANTHER" id="PTHR13049:SF2">
    <property type="entry name" value="COILED-COIL DOMAIN-CONTAINING PROTEIN 25"/>
    <property type="match status" value="1"/>
</dbReference>
<dbReference type="GO" id="GO:0043625">
    <property type="term" value="C:delta DNA polymerase complex"/>
    <property type="evidence" value="ECO:0007669"/>
    <property type="project" value="InterPro"/>
</dbReference>
<dbReference type="STRING" id="50376.A0A517LC58"/>
<dbReference type="OrthoDB" id="200398at2759"/>
<proteinExistence type="inferred from homology"/>
<dbReference type="InterPro" id="IPR039730">
    <property type="entry name" value="Jlp2/Ccd25"/>
</dbReference>
<sequence length="611" mass="69010">MDQYKKWLALNVLNEDRVINYRQLSRALKVHTHLAKQMLYDFHHNQNAKKPESVHATYLITGTVRTGPPAPSTNGTLGDSFLQSSPFPSSMPEPDTDFEIDPDENPVKEDVPTITIHLVQEEQLEEAQEEFEDIHSIFVYSLEAGPIKDIQRLTTCNRDIVTQFSSEDPLESYKTYGIPHNPNVKRRTNKRPMPSTAPPAAKAVTKPAPKTTPVAKEVAPPAAKLSRSTSDQTKSQKKNGEPKASTPSLQREKSDLFKSFAKTKPPKAKPLAHGTATPMSEDEAEDEDVVMEETEEQKQKAEASRKARQEQAEALKKMMEDSDEDEPMADAPTVDEAVEEGSPIDELPPKEDEKQETVTVQGGRRRGKRQVIKKRTMKDDEGYLVTKEEAVWESFSEEEPEPKKKKTNFPAPTTAKGKKGTGKPGQGNIMSFFGKKFHVDNLSSAHIYLRMNEGDSWDNISPELLEDCAQLTKANSIDGNKKDNVTIIYTPWSNLKKDGSMATGQVGFHNQKMVKRIHVAARTNAIVNRLNKTKVEKFPDLRQEKEDRLKELRNRDRAGQLARQKEEKRIARENKEKAWQKEHAYDDIFTAEAVEATSNQDRGSDFEDDFM</sequence>